<feature type="binding site" evidence="7">
    <location>
        <position position="250"/>
    </location>
    <ligand>
        <name>FMN</name>
        <dbReference type="ChEBI" id="CHEBI:58210"/>
    </ligand>
</feature>
<dbReference type="Proteomes" id="UP000015455">
    <property type="component" value="Unassembled WGS sequence"/>
</dbReference>
<dbReference type="CDD" id="cd02809">
    <property type="entry name" value="alpha_hydroxyacid_oxid_FMN"/>
    <property type="match status" value="1"/>
</dbReference>
<evidence type="ECO:0000256" key="3">
    <source>
        <dbReference type="ARBA" id="ARBA00022643"/>
    </source>
</evidence>
<evidence type="ECO:0000256" key="2">
    <source>
        <dbReference type="ARBA" id="ARBA00022630"/>
    </source>
</evidence>
<evidence type="ECO:0000313" key="10">
    <source>
        <dbReference type="Proteomes" id="UP000015455"/>
    </source>
</evidence>
<proteinExistence type="inferred from homology"/>
<feature type="domain" description="FMN hydroxy acid dehydrogenase" evidence="8">
    <location>
        <begin position="3"/>
        <end position="379"/>
    </location>
</feature>
<feature type="binding site" evidence="7">
    <location>
        <position position="132"/>
    </location>
    <ligand>
        <name>glyoxylate</name>
        <dbReference type="ChEBI" id="CHEBI:36655"/>
    </ligand>
</feature>
<comment type="caution">
    <text evidence="9">The sequence shown here is derived from an EMBL/GenBank/DDBJ whole genome shotgun (WGS) entry which is preliminary data.</text>
</comment>
<evidence type="ECO:0000256" key="7">
    <source>
        <dbReference type="PIRSR" id="PIRSR000138-2"/>
    </source>
</evidence>
<dbReference type="GO" id="GO:0016614">
    <property type="term" value="F:oxidoreductase activity, acting on CH-OH group of donors"/>
    <property type="evidence" value="ECO:0007669"/>
    <property type="project" value="UniProtKB-ARBA"/>
</dbReference>
<dbReference type="InterPro" id="IPR008259">
    <property type="entry name" value="FMN_hydac_DH_AS"/>
</dbReference>
<protein>
    <recommendedName>
        <fullName evidence="8">FMN hydroxy acid dehydrogenase domain-containing protein</fullName>
    </recommendedName>
</protein>
<feature type="binding site" evidence="7">
    <location>
        <position position="160"/>
    </location>
    <ligand>
        <name>FMN</name>
        <dbReference type="ChEBI" id="CHEBI:58210"/>
    </ligand>
</feature>
<dbReference type="Gene3D" id="3.20.20.70">
    <property type="entry name" value="Aldolase class I"/>
    <property type="match status" value="1"/>
</dbReference>
<dbReference type="InterPro" id="IPR012133">
    <property type="entry name" value="Alpha-hydoxy_acid_DH_FMN"/>
</dbReference>
<organism evidence="9 10">
    <name type="scientific">Thauera terpenica 58Eu</name>
    <dbReference type="NCBI Taxonomy" id="1348657"/>
    <lineage>
        <taxon>Bacteria</taxon>
        <taxon>Pseudomonadati</taxon>
        <taxon>Pseudomonadota</taxon>
        <taxon>Betaproteobacteria</taxon>
        <taxon>Rhodocyclales</taxon>
        <taxon>Zoogloeaceae</taxon>
        <taxon>Thauera</taxon>
    </lineage>
</organism>
<dbReference type="PROSITE" id="PS00557">
    <property type="entry name" value="FMN_HYDROXY_ACID_DH_1"/>
    <property type="match status" value="1"/>
</dbReference>
<feature type="binding site" evidence="7">
    <location>
        <position position="277"/>
    </location>
    <ligand>
        <name>glyoxylate</name>
        <dbReference type="ChEBI" id="CHEBI:36655"/>
    </ligand>
</feature>
<name>S9ZC39_9RHOO</name>
<evidence type="ECO:0000256" key="1">
    <source>
        <dbReference type="ARBA" id="ARBA00001917"/>
    </source>
</evidence>
<evidence type="ECO:0000256" key="6">
    <source>
        <dbReference type="PIRSR" id="PIRSR000138-1"/>
    </source>
</evidence>
<dbReference type="AlphaFoldDB" id="S9ZC39"/>
<comment type="cofactor">
    <cofactor evidence="1">
        <name>FMN</name>
        <dbReference type="ChEBI" id="CHEBI:58210"/>
    </cofactor>
</comment>
<dbReference type="PANTHER" id="PTHR10578:SF107">
    <property type="entry name" value="2-HYDROXYACID OXIDASE 1"/>
    <property type="match status" value="1"/>
</dbReference>
<dbReference type="PATRIC" id="fig|1348657.5.peg.2795"/>
<gene>
    <name evidence="9" type="ORF">M622_05200</name>
</gene>
<accession>S9ZC39</accession>
<dbReference type="GO" id="GO:0010181">
    <property type="term" value="F:FMN binding"/>
    <property type="evidence" value="ECO:0007669"/>
    <property type="project" value="InterPro"/>
</dbReference>
<evidence type="ECO:0000256" key="4">
    <source>
        <dbReference type="ARBA" id="ARBA00023002"/>
    </source>
</evidence>
<dbReference type="InterPro" id="IPR037396">
    <property type="entry name" value="FMN_HAD"/>
</dbReference>
<dbReference type="InterPro" id="IPR013785">
    <property type="entry name" value="Aldolase_TIM"/>
</dbReference>
<feature type="binding site" evidence="7">
    <location>
        <begin position="82"/>
        <end position="84"/>
    </location>
    <ligand>
        <name>FMN</name>
        <dbReference type="ChEBI" id="CHEBI:58210"/>
    </ligand>
</feature>
<dbReference type="EMBL" id="ATJV01000070">
    <property type="protein sequence ID" value="EPZ14855.1"/>
    <property type="molecule type" value="Genomic_DNA"/>
</dbReference>
<dbReference type="InterPro" id="IPR000262">
    <property type="entry name" value="FMN-dep_DH"/>
</dbReference>
<sequence length="391" mass="42620">MSRALERCVSIEDLHRLAKRRLPAPMFEYLRGGAEDERALRNNCEAFSRVQLIPNTMRDVSRVDTSTHVLGSDIAMPLLLGPVGYAGMFHHEREIGAAAAADKHKTFYSLATWGSSTPEEIGVASAAPKMMQLYIPADRERAYALVDRAKAAGFTALCVTVDTPVQGSREQAWRMGMPPPARMPLSSYLSILGHPQWLFNFIKNRPIAGVSLFDHPPSPQEMMEAGPAKDLSFDDITRLRERWDGPLAIKGVLSTQDARLAVEHGATAIILSNHGGRQFDAAPAPIDLLPAVVDAVGERAEIIVDGGIRRGVDVLKAIALGATACMIGRPYVYGLAAGGQAGVERALQILKDELERNMVLMGVTRIADVDGRFLYPMRGSVDQRNPDERCG</sequence>
<feature type="binding site" evidence="7">
    <location>
        <position position="274"/>
    </location>
    <ligand>
        <name>glyoxylate</name>
        <dbReference type="ChEBI" id="CHEBI:36655"/>
    </ligand>
</feature>
<feature type="binding site" evidence="7">
    <location>
        <begin position="305"/>
        <end position="309"/>
    </location>
    <ligand>
        <name>FMN</name>
        <dbReference type="ChEBI" id="CHEBI:58210"/>
    </ligand>
</feature>
<dbReference type="SUPFAM" id="SSF51395">
    <property type="entry name" value="FMN-linked oxidoreductases"/>
    <property type="match status" value="1"/>
</dbReference>
<feature type="binding site" evidence="7">
    <location>
        <position position="169"/>
    </location>
    <ligand>
        <name>glyoxylate</name>
        <dbReference type="ChEBI" id="CHEBI:36655"/>
    </ligand>
</feature>
<feature type="binding site" evidence="7">
    <location>
        <position position="29"/>
    </location>
    <ligand>
        <name>glyoxylate</name>
        <dbReference type="ChEBI" id="CHEBI:36655"/>
    </ligand>
</feature>
<feature type="binding site" evidence="7">
    <location>
        <position position="272"/>
    </location>
    <ligand>
        <name>FMN</name>
        <dbReference type="ChEBI" id="CHEBI:58210"/>
    </ligand>
</feature>
<keyword evidence="3 7" id="KW-0288">FMN</keyword>
<evidence type="ECO:0000256" key="5">
    <source>
        <dbReference type="ARBA" id="ARBA00024042"/>
    </source>
</evidence>
<evidence type="ECO:0000259" key="8">
    <source>
        <dbReference type="PROSITE" id="PS51349"/>
    </source>
</evidence>
<dbReference type="PANTHER" id="PTHR10578">
    <property type="entry name" value="S -2-HYDROXY-ACID OXIDASE-RELATED"/>
    <property type="match status" value="1"/>
</dbReference>
<dbReference type="Pfam" id="PF01070">
    <property type="entry name" value="FMN_dh"/>
    <property type="match status" value="1"/>
</dbReference>
<evidence type="ECO:0000313" key="9">
    <source>
        <dbReference type="EMBL" id="EPZ14855.1"/>
    </source>
</evidence>
<dbReference type="PIRSF" id="PIRSF000138">
    <property type="entry name" value="Al-hdrx_acd_dh"/>
    <property type="match status" value="1"/>
</dbReference>
<dbReference type="PROSITE" id="PS51349">
    <property type="entry name" value="FMN_HYDROXY_ACID_DH_2"/>
    <property type="match status" value="1"/>
</dbReference>
<keyword evidence="2 7" id="KW-0285">Flavoprotein</keyword>
<dbReference type="STRING" id="1348657.M622_05200"/>
<keyword evidence="4" id="KW-0560">Oxidoreductase</keyword>
<comment type="similarity">
    <text evidence="5">Belongs to the FMN-dependent alpha-hydroxy acid dehydrogenase family.</text>
</comment>
<keyword evidence="10" id="KW-1185">Reference proteome</keyword>
<dbReference type="FunFam" id="3.20.20.70:FF:000029">
    <property type="entry name" value="L-lactate dehydrogenase"/>
    <property type="match status" value="1"/>
</dbReference>
<reference evidence="9 10" key="1">
    <citation type="submission" date="2013-06" db="EMBL/GenBank/DDBJ databases">
        <title>Draft genome sequence of Thauera terpenica.</title>
        <authorList>
            <person name="Liu B."/>
            <person name="Frostegard A.H."/>
            <person name="Shapleigh J.P."/>
        </authorList>
    </citation>
    <scope>NUCLEOTIDE SEQUENCE [LARGE SCALE GENOMIC DNA]</scope>
    <source>
        <strain evidence="9 10">58Eu</strain>
    </source>
</reference>
<feature type="binding site" evidence="7">
    <location>
        <begin position="328"/>
        <end position="329"/>
    </location>
    <ligand>
        <name>FMN</name>
        <dbReference type="ChEBI" id="CHEBI:58210"/>
    </ligand>
</feature>
<dbReference type="eggNOG" id="COG1304">
    <property type="taxonomic scope" value="Bacteria"/>
</dbReference>
<feature type="binding site" evidence="7">
    <location>
        <position position="134"/>
    </location>
    <ligand>
        <name>glyoxylate</name>
        <dbReference type="ChEBI" id="CHEBI:36655"/>
    </ligand>
</feature>
<feature type="active site" description="Proton acceptor" evidence="6">
    <location>
        <position position="274"/>
    </location>
</feature>